<feature type="region of interest" description="Disordered" evidence="4">
    <location>
        <begin position="106"/>
        <end position="129"/>
    </location>
</feature>
<accession>A0A9P5SDQ8</accession>
<evidence type="ECO:0000259" key="5">
    <source>
        <dbReference type="Pfam" id="PF20147"/>
    </source>
</evidence>
<comment type="subcellular location">
    <subcellularLocation>
        <location evidence="1">Host cell</location>
    </subcellularLocation>
    <subcellularLocation>
        <location evidence="2">Secreted</location>
    </subcellularLocation>
</comment>
<dbReference type="Proteomes" id="UP000696485">
    <property type="component" value="Unassembled WGS sequence"/>
</dbReference>
<evidence type="ECO:0000256" key="1">
    <source>
        <dbReference type="ARBA" id="ARBA00004340"/>
    </source>
</evidence>
<evidence type="ECO:0000256" key="2">
    <source>
        <dbReference type="ARBA" id="ARBA00004613"/>
    </source>
</evidence>
<dbReference type="GO" id="GO:0005576">
    <property type="term" value="C:extracellular region"/>
    <property type="evidence" value="ECO:0007669"/>
    <property type="project" value="UniProtKB-SubCell"/>
</dbReference>
<feature type="non-terminal residue" evidence="6">
    <location>
        <position position="650"/>
    </location>
</feature>
<gene>
    <name evidence="6" type="ORF">BG006_009952</name>
</gene>
<feature type="compositionally biased region" description="Basic and acidic residues" evidence="4">
    <location>
        <begin position="111"/>
        <end position="129"/>
    </location>
</feature>
<dbReference type="EMBL" id="JAAAUY010000753">
    <property type="protein sequence ID" value="KAF9326644.1"/>
    <property type="molecule type" value="Genomic_DNA"/>
</dbReference>
<evidence type="ECO:0000256" key="3">
    <source>
        <dbReference type="ARBA" id="ARBA00022525"/>
    </source>
</evidence>
<dbReference type="InterPro" id="IPR027417">
    <property type="entry name" value="P-loop_NTPase"/>
</dbReference>
<dbReference type="AlphaFoldDB" id="A0A9P5SDQ8"/>
<keyword evidence="3" id="KW-0964">Secreted</keyword>
<protein>
    <recommendedName>
        <fullName evidence="5">Crinkler effector protein N-terminal domain-containing protein</fullName>
    </recommendedName>
</protein>
<evidence type="ECO:0000313" key="6">
    <source>
        <dbReference type="EMBL" id="KAF9326644.1"/>
    </source>
</evidence>
<comment type="caution">
    <text evidence="6">The sequence shown here is derived from an EMBL/GenBank/DDBJ whole genome shotgun (WGS) entry which is preliminary data.</text>
</comment>
<name>A0A9P5SDQ8_9FUNG</name>
<dbReference type="GO" id="GO:0043657">
    <property type="term" value="C:host cell"/>
    <property type="evidence" value="ECO:0007669"/>
    <property type="project" value="UniProtKB-SubCell"/>
</dbReference>
<dbReference type="Gene3D" id="3.40.50.300">
    <property type="entry name" value="P-loop containing nucleotide triphosphate hydrolases"/>
    <property type="match status" value="1"/>
</dbReference>
<sequence>MTDNHRTLFCLVDGETPSSAFPVEIELTKTIGDLKKLIKTEKTNSFHDVDANELTLWRVSVPIVAAKKHKPIILTEIDSATELDPTDDISDVFEETPPKKTVHVIVQRPTPDNKRRATGDERQDDHDAKRIRSHITTAGPVQWIGSSLMLPLSERDLFQEVRQGICAGNSFVIHGPYQSGKTSFLVGLQAELEKVPEKAIVRYFDMSEMSNPEYITRANGGILEEFSHFVSFRIFRQELSSNELAGKLQDLPPLPRLYILVDEFQAVFRSTELLQVAKNFFRGLSNKMSVSYVCMGTFKLTELLYDDGTMESPFNKATFARMRPFDVKEMGRLFDLYREHCDPAGISQQIQENVIHESGGHPASFMILLKLVLFCRPNMGNWTGLLQENIGRFMNGSQTKIKNVLESMTVHEKAQVRDLTRNQMDYWEFVSNDLNRYLLDIGILDSRDEKTARFTSGIILRVCIDALWPQPKNRLSREEIGDSINILKLGLQCISPSTVTDPLVQNKFGPQENGFQVALFSALNGLLPTTMKCLFEARAKDKDRIDLMLTEDNRNLFGYELKVNAISLFDFKDHLEQASRYANFYHIPVYLVNFYLEGHSTPVQISHIPANVVVVNIMHNKDCTRFIITAPDGNKTTVNTNDSPPGKDHP</sequence>
<dbReference type="InterPro" id="IPR045379">
    <property type="entry name" value="Crinkler_N"/>
</dbReference>
<reference evidence="6" key="1">
    <citation type="journal article" date="2020" name="Fungal Divers.">
        <title>Resolving the Mortierellaceae phylogeny through synthesis of multi-gene phylogenetics and phylogenomics.</title>
        <authorList>
            <person name="Vandepol N."/>
            <person name="Liber J."/>
            <person name="Desiro A."/>
            <person name="Na H."/>
            <person name="Kennedy M."/>
            <person name="Barry K."/>
            <person name="Grigoriev I.V."/>
            <person name="Miller A.N."/>
            <person name="O'Donnell K."/>
            <person name="Stajich J.E."/>
            <person name="Bonito G."/>
        </authorList>
    </citation>
    <scope>NUCLEOTIDE SEQUENCE</scope>
    <source>
        <strain evidence="6">NVP1</strain>
    </source>
</reference>
<dbReference type="SUPFAM" id="SSF52540">
    <property type="entry name" value="P-loop containing nucleoside triphosphate hydrolases"/>
    <property type="match status" value="1"/>
</dbReference>
<evidence type="ECO:0000256" key="4">
    <source>
        <dbReference type="SAM" id="MobiDB-lite"/>
    </source>
</evidence>
<keyword evidence="7" id="KW-1185">Reference proteome</keyword>
<dbReference type="Pfam" id="PF20147">
    <property type="entry name" value="Crinkler"/>
    <property type="match status" value="1"/>
</dbReference>
<organism evidence="6 7">
    <name type="scientific">Podila minutissima</name>
    <dbReference type="NCBI Taxonomy" id="64525"/>
    <lineage>
        <taxon>Eukaryota</taxon>
        <taxon>Fungi</taxon>
        <taxon>Fungi incertae sedis</taxon>
        <taxon>Mucoromycota</taxon>
        <taxon>Mortierellomycotina</taxon>
        <taxon>Mortierellomycetes</taxon>
        <taxon>Mortierellales</taxon>
        <taxon>Mortierellaceae</taxon>
        <taxon>Podila</taxon>
    </lineage>
</organism>
<proteinExistence type="predicted"/>
<feature type="domain" description="Crinkler effector protein N-terminal" evidence="5">
    <location>
        <begin position="7"/>
        <end position="107"/>
    </location>
</feature>
<evidence type="ECO:0000313" key="7">
    <source>
        <dbReference type="Proteomes" id="UP000696485"/>
    </source>
</evidence>